<dbReference type="GO" id="GO:0003700">
    <property type="term" value="F:DNA-binding transcription factor activity"/>
    <property type="evidence" value="ECO:0007669"/>
    <property type="project" value="InterPro"/>
</dbReference>
<comment type="similarity">
    <text evidence="1">Belongs to the LysR transcriptional regulatory family.</text>
</comment>
<dbReference type="PRINTS" id="PR00039">
    <property type="entry name" value="HTHLYSR"/>
</dbReference>
<keyword evidence="4" id="KW-0804">Transcription</keyword>
<dbReference type="FunFam" id="1.10.10.10:FF:000001">
    <property type="entry name" value="LysR family transcriptional regulator"/>
    <property type="match status" value="1"/>
</dbReference>
<dbReference type="GO" id="GO:0000976">
    <property type="term" value="F:transcription cis-regulatory region binding"/>
    <property type="evidence" value="ECO:0007669"/>
    <property type="project" value="TreeGrafter"/>
</dbReference>
<dbReference type="Proteomes" id="UP000578030">
    <property type="component" value="Unassembled WGS sequence"/>
</dbReference>
<feature type="domain" description="HTH lysR-type" evidence="5">
    <location>
        <begin position="1"/>
        <end position="58"/>
    </location>
</feature>
<dbReference type="PANTHER" id="PTHR30126:SF39">
    <property type="entry name" value="HTH-TYPE TRANSCRIPTIONAL REGULATOR CYSL"/>
    <property type="match status" value="1"/>
</dbReference>
<dbReference type="InterPro" id="IPR036388">
    <property type="entry name" value="WH-like_DNA-bd_sf"/>
</dbReference>
<proteinExistence type="inferred from homology"/>
<evidence type="ECO:0000313" key="7">
    <source>
        <dbReference type="Proteomes" id="UP000578030"/>
    </source>
</evidence>
<evidence type="ECO:0000259" key="5">
    <source>
        <dbReference type="PROSITE" id="PS50931"/>
    </source>
</evidence>
<dbReference type="PROSITE" id="PS50931">
    <property type="entry name" value="HTH_LYSR"/>
    <property type="match status" value="1"/>
</dbReference>
<dbReference type="Gene3D" id="1.10.10.10">
    <property type="entry name" value="Winged helix-like DNA-binding domain superfamily/Winged helix DNA-binding domain"/>
    <property type="match status" value="1"/>
</dbReference>
<evidence type="ECO:0000256" key="1">
    <source>
        <dbReference type="ARBA" id="ARBA00009437"/>
    </source>
</evidence>
<organism evidence="6 7">
    <name type="scientific">Gluconacetobacter tumulisoli</name>
    <dbReference type="NCBI Taxonomy" id="1286189"/>
    <lineage>
        <taxon>Bacteria</taxon>
        <taxon>Pseudomonadati</taxon>
        <taxon>Pseudomonadota</taxon>
        <taxon>Alphaproteobacteria</taxon>
        <taxon>Acetobacterales</taxon>
        <taxon>Acetobacteraceae</taxon>
        <taxon>Gluconacetobacter</taxon>
    </lineage>
</organism>
<name>A0A7W4PK04_9PROT</name>
<dbReference type="InterPro" id="IPR036390">
    <property type="entry name" value="WH_DNA-bd_sf"/>
</dbReference>
<evidence type="ECO:0000256" key="3">
    <source>
        <dbReference type="ARBA" id="ARBA00023125"/>
    </source>
</evidence>
<dbReference type="SUPFAM" id="SSF53850">
    <property type="entry name" value="Periplasmic binding protein-like II"/>
    <property type="match status" value="1"/>
</dbReference>
<dbReference type="Gene3D" id="3.40.190.290">
    <property type="match status" value="1"/>
</dbReference>
<evidence type="ECO:0000256" key="2">
    <source>
        <dbReference type="ARBA" id="ARBA00023015"/>
    </source>
</evidence>
<dbReference type="RefSeq" id="WP_182954091.1">
    <property type="nucleotide sequence ID" value="NZ_JABEQM010000002.1"/>
</dbReference>
<dbReference type="PANTHER" id="PTHR30126">
    <property type="entry name" value="HTH-TYPE TRANSCRIPTIONAL REGULATOR"/>
    <property type="match status" value="1"/>
</dbReference>
<dbReference type="Pfam" id="PF00126">
    <property type="entry name" value="HTH_1"/>
    <property type="match status" value="1"/>
</dbReference>
<dbReference type="SUPFAM" id="SSF46785">
    <property type="entry name" value="Winged helix' DNA-binding domain"/>
    <property type="match status" value="1"/>
</dbReference>
<sequence>MTLEQLRIFVAVAEREHVTRAAQALRLTQSAVSHAVTSLEQAFRVRLFSRVGRGIELTEAGRLFLDDARAVLAQAEGARLRLADLGALRGGVLHIHASQTIASYWLPSRLNIFHARYPAVEIRLTIANTVEVCRAVHQGLATIGLVEGEVGDPMLDSRTVARDQMVLVVAPHHPWVLKPPKRPAGLTRSTWILRESGSGTRSEFEAALRHLGVAPIELRVAMELPSNEAVRAAVESGDAATVLSASVVAGALEAGLLHRVPLDLPERRFALVWHRERAIGPSGEAFAALL</sequence>
<reference evidence="6 7" key="1">
    <citation type="submission" date="2020-04" db="EMBL/GenBank/DDBJ databases">
        <title>Description of novel Gluconacetobacter.</title>
        <authorList>
            <person name="Sombolestani A."/>
        </authorList>
    </citation>
    <scope>NUCLEOTIDE SEQUENCE [LARGE SCALE GENOMIC DNA]</scope>
    <source>
        <strain evidence="6 7">LMG 27802</strain>
    </source>
</reference>
<accession>A0A7W4PK04</accession>
<comment type="caution">
    <text evidence="6">The sequence shown here is derived from an EMBL/GenBank/DDBJ whole genome shotgun (WGS) entry which is preliminary data.</text>
</comment>
<keyword evidence="2" id="KW-0805">Transcription regulation</keyword>
<keyword evidence="3" id="KW-0238">DNA-binding</keyword>
<dbReference type="Pfam" id="PF03466">
    <property type="entry name" value="LysR_substrate"/>
    <property type="match status" value="1"/>
</dbReference>
<dbReference type="EMBL" id="JABEQM010000002">
    <property type="protein sequence ID" value="MBB2200485.1"/>
    <property type="molecule type" value="Genomic_DNA"/>
</dbReference>
<evidence type="ECO:0000313" key="6">
    <source>
        <dbReference type="EMBL" id="MBB2200485.1"/>
    </source>
</evidence>
<dbReference type="CDD" id="cd08420">
    <property type="entry name" value="PBP2_CysL_like"/>
    <property type="match status" value="1"/>
</dbReference>
<protein>
    <submittedName>
        <fullName evidence="6">LysR family transcriptional regulator</fullName>
    </submittedName>
</protein>
<keyword evidence="7" id="KW-1185">Reference proteome</keyword>
<dbReference type="InterPro" id="IPR005119">
    <property type="entry name" value="LysR_subst-bd"/>
</dbReference>
<dbReference type="InterPro" id="IPR000847">
    <property type="entry name" value="LysR_HTH_N"/>
</dbReference>
<evidence type="ECO:0000256" key="4">
    <source>
        <dbReference type="ARBA" id="ARBA00023163"/>
    </source>
</evidence>
<dbReference type="AlphaFoldDB" id="A0A7W4PK04"/>
<gene>
    <name evidence="6" type="ORF">HLH28_02650</name>
</gene>